<keyword evidence="1" id="KW-1133">Transmembrane helix</keyword>
<sequence>MFSRGIESVDTLFLAILLTIIALLAGFGVSQVHDHLIGVAAFFIMLLALKHVCTAMRRATLLKCLLKIGEIKNPTDFIEQILKKKSNMSDEEKNFVRFKFNEFLKNIERGEYQQAYITLSTGTLELLNIWKMKTDKNPEGWTYSHDKIRGALVHSTPPPPKIKGKEISREDAKLKDVETKKEIIKIFAKDPFTPIKDLLEAAAKYCN</sequence>
<protein>
    <submittedName>
        <fullName evidence="2">Uncharacterized protein</fullName>
    </submittedName>
</protein>
<accession>A0A7C2K3Q3</accession>
<reference evidence="2" key="1">
    <citation type="journal article" date="2020" name="mSystems">
        <title>Genome- and Community-Level Interaction Insights into Carbon Utilization and Element Cycling Functions of Hydrothermarchaeota in Hydrothermal Sediment.</title>
        <authorList>
            <person name="Zhou Z."/>
            <person name="Liu Y."/>
            <person name="Xu W."/>
            <person name="Pan J."/>
            <person name="Luo Z.H."/>
            <person name="Li M."/>
        </authorList>
    </citation>
    <scope>NUCLEOTIDE SEQUENCE [LARGE SCALE GENOMIC DNA]</scope>
    <source>
        <strain evidence="2">SpSt-34</strain>
    </source>
</reference>
<evidence type="ECO:0000256" key="1">
    <source>
        <dbReference type="SAM" id="Phobius"/>
    </source>
</evidence>
<comment type="caution">
    <text evidence="2">The sequence shown here is derived from an EMBL/GenBank/DDBJ whole genome shotgun (WGS) entry which is preliminary data.</text>
</comment>
<keyword evidence="1" id="KW-0812">Transmembrane</keyword>
<dbReference type="AlphaFoldDB" id="A0A7C2K3Q3"/>
<gene>
    <name evidence="2" type="ORF">ENQ77_04345</name>
</gene>
<feature type="transmembrane region" description="Helical" evidence="1">
    <location>
        <begin position="12"/>
        <end position="29"/>
    </location>
</feature>
<name>A0A7C2K3Q3_UNCW3</name>
<feature type="transmembrane region" description="Helical" evidence="1">
    <location>
        <begin position="35"/>
        <end position="53"/>
    </location>
</feature>
<organism evidence="2">
    <name type="scientific">candidate division WOR-3 bacterium</name>
    <dbReference type="NCBI Taxonomy" id="2052148"/>
    <lineage>
        <taxon>Bacteria</taxon>
        <taxon>Bacteria division WOR-3</taxon>
    </lineage>
</organism>
<proteinExistence type="predicted"/>
<dbReference type="EMBL" id="DSOL01000130">
    <property type="protein sequence ID" value="HEN27881.1"/>
    <property type="molecule type" value="Genomic_DNA"/>
</dbReference>
<keyword evidence="1" id="KW-0472">Membrane</keyword>
<evidence type="ECO:0000313" key="2">
    <source>
        <dbReference type="EMBL" id="HEN27881.1"/>
    </source>
</evidence>